<proteinExistence type="inferred from homology"/>
<feature type="transmembrane region" description="Helical" evidence="7">
    <location>
        <begin position="135"/>
        <end position="156"/>
    </location>
</feature>
<comment type="subcellular location">
    <subcellularLocation>
        <location evidence="1">Membrane</location>
        <topology evidence="1">Multi-pass membrane protein</topology>
    </subcellularLocation>
</comment>
<evidence type="ECO:0000256" key="7">
    <source>
        <dbReference type="SAM" id="Phobius"/>
    </source>
</evidence>
<comment type="caution">
    <text evidence="9">The sequence shown here is derived from an EMBL/GenBank/DDBJ whole genome shotgun (WGS) entry which is preliminary data.</text>
</comment>
<feature type="transmembrane region" description="Helical" evidence="7">
    <location>
        <begin position="182"/>
        <end position="206"/>
    </location>
</feature>
<comment type="similarity">
    <text evidence="5">Belongs to the SAT4 family.</text>
</comment>
<keyword evidence="10" id="KW-1185">Reference proteome</keyword>
<evidence type="ECO:0000256" key="6">
    <source>
        <dbReference type="SAM" id="MobiDB-lite"/>
    </source>
</evidence>
<dbReference type="Pfam" id="PF20684">
    <property type="entry name" value="Fung_rhodopsin"/>
    <property type="match status" value="1"/>
</dbReference>
<dbReference type="InterPro" id="IPR049326">
    <property type="entry name" value="Rhodopsin_dom_fungi"/>
</dbReference>
<feature type="transmembrane region" description="Helical" evidence="7">
    <location>
        <begin position="17"/>
        <end position="39"/>
    </location>
</feature>
<evidence type="ECO:0000313" key="10">
    <source>
        <dbReference type="Proteomes" id="UP000286045"/>
    </source>
</evidence>
<feature type="transmembrane region" description="Helical" evidence="7">
    <location>
        <begin position="102"/>
        <end position="123"/>
    </location>
</feature>
<evidence type="ECO:0000256" key="5">
    <source>
        <dbReference type="ARBA" id="ARBA00038359"/>
    </source>
</evidence>
<feature type="transmembrane region" description="Helical" evidence="7">
    <location>
        <begin position="218"/>
        <end position="243"/>
    </location>
</feature>
<feature type="region of interest" description="Disordered" evidence="6">
    <location>
        <begin position="305"/>
        <end position="331"/>
    </location>
</feature>
<gene>
    <name evidence="9" type="ORF">EKO27_g11690</name>
</gene>
<dbReference type="AlphaFoldDB" id="A0A439CMM1"/>
<dbReference type="GO" id="GO:0016020">
    <property type="term" value="C:membrane"/>
    <property type="evidence" value="ECO:0007669"/>
    <property type="project" value="UniProtKB-SubCell"/>
</dbReference>
<reference evidence="9 10" key="1">
    <citation type="submission" date="2018-12" db="EMBL/GenBank/DDBJ databases">
        <title>Draft genome sequence of Xylaria grammica IHI A82.</title>
        <authorList>
            <person name="Buettner E."/>
            <person name="Kellner H."/>
        </authorList>
    </citation>
    <scope>NUCLEOTIDE SEQUENCE [LARGE SCALE GENOMIC DNA]</scope>
    <source>
        <strain evidence="9 10">IHI A82</strain>
    </source>
</reference>
<name>A0A439CMM1_9PEZI</name>
<evidence type="ECO:0000259" key="8">
    <source>
        <dbReference type="Pfam" id="PF20684"/>
    </source>
</evidence>
<evidence type="ECO:0000256" key="3">
    <source>
        <dbReference type="ARBA" id="ARBA00022989"/>
    </source>
</evidence>
<feature type="domain" description="Rhodopsin" evidence="8">
    <location>
        <begin position="35"/>
        <end position="275"/>
    </location>
</feature>
<dbReference type="EMBL" id="RYZI01000803">
    <property type="protein sequence ID" value="RWA03413.1"/>
    <property type="molecule type" value="Genomic_DNA"/>
</dbReference>
<evidence type="ECO:0000256" key="1">
    <source>
        <dbReference type="ARBA" id="ARBA00004141"/>
    </source>
</evidence>
<sequence length="331" mass="37309">MANPYFDPNYQPYTPSVLVGTAIFFIIISIVAVAVRFYARWISMAKLGPDDWLIIPSLFICIGLSVIQIIATTEGGMGTHKTTVNGKFVHTTTIRVYSETRYAYQVVGTLGLAIVKIVVLLYYRRIFSVRGFRVVNNIYLAVVGAWGIAFTLVLIFQCNPISTLWDKFEFEYGPYCIQTLSFYLALAISDLIIDVAIFALPIPFIWRLQLPWNQKLGVAGILLLGSIVVVFGIVRTIVFQFVIEFIMTEPEIYSADILWYHPGTLFWHLAENVLALSRATYPDRSGSNTNTRGYDNLSGRISSLEDEEQLTNGRAGVASREEEYSMSHLHK</sequence>
<keyword evidence="2 7" id="KW-0812">Transmembrane</keyword>
<accession>A0A439CMM1</accession>
<keyword evidence="3 7" id="KW-1133">Transmembrane helix</keyword>
<feature type="transmembrane region" description="Helical" evidence="7">
    <location>
        <begin position="51"/>
        <end position="71"/>
    </location>
</feature>
<dbReference type="Proteomes" id="UP000286045">
    <property type="component" value="Unassembled WGS sequence"/>
</dbReference>
<organism evidence="9 10">
    <name type="scientific">Xylaria grammica</name>
    <dbReference type="NCBI Taxonomy" id="363999"/>
    <lineage>
        <taxon>Eukaryota</taxon>
        <taxon>Fungi</taxon>
        <taxon>Dikarya</taxon>
        <taxon>Ascomycota</taxon>
        <taxon>Pezizomycotina</taxon>
        <taxon>Sordariomycetes</taxon>
        <taxon>Xylariomycetidae</taxon>
        <taxon>Xylariales</taxon>
        <taxon>Xylariaceae</taxon>
        <taxon>Xylaria</taxon>
    </lineage>
</organism>
<protein>
    <recommendedName>
        <fullName evidence="8">Rhodopsin domain-containing protein</fullName>
    </recommendedName>
</protein>
<evidence type="ECO:0000256" key="2">
    <source>
        <dbReference type="ARBA" id="ARBA00022692"/>
    </source>
</evidence>
<evidence type="ECO:0000313" key="9">
    <source>
        <dbReference type="EMBL" id="RWA03413.1"/>
    </source>
</evidence>
<evidence type="ECO:0000256" key="4">
    <source>
        <dbReference type="ARBA" id="ARBA00023136"/>
    </source>
</evidence>
<dbReference type="PANTHER" id="PTHR33048:SF134">
    <property type="entry name" value="INTEGRAL MEMBRANE PROTEIN"/>
    <property type="match status" value="1"/>
</dbReference>
<dbReference type="InterPro" id="IPR052337">
    <property type="entry name" value="SAT4-like"/>
</dbReference>
<dbReference type="PANTHER" id="PTHR33048">
    <property type="entry name" value="PTH11-LIKE INTEGRAL MEMBRANE PROTEIN (AFU_ORTHOLOGUE AFUA_5G11245)"/>
    <property type="match status" value="1"/>
</dbReference>
<keyword evidence="4 7" id="KW-0472">Membrane</keyword>